<dbReference type="SMART" id="SM00609">
    <property type="entry name" value="VIT"/>
    <property type="match status" value="1"/>
</dbReference>
<dbReference type="RefSeq" id="WP_274162598.1">
    <property type="nucleotide sequence ID" value="NZ_JAJUBC010000001.1"/>
</dbReference>
<dbReference type="EMBL" id="JAJUBC010000001">
    <property type="protein sequence ID" value="MDD1791645.1"/>
    <property type="molecule type" value="Genomic_DNA"/>
</dbReference>
<dbReference type="Gene3D" id="3.40.50.410">
    <property type="entry name" value="von Willebrand factor, type A domain"/>
    <property type="match status" value="1"/>
</dbReference>
<proteinExistence type="predicted"/>
<feature type="domain" description="VWFA" evidence="2">
    <location>
        <begin position="342"/>
        <end position="512"/>
    </location>
</feature>
<gene>
    <name evidence="4" type="ORF">LRP50_00695</name>
</gene>
<dbReference type="SUPFAM" id="SSF53300">
    <property type="entry name" value="vWA-like"/>
    <property type="match status" value="1"/>
</dbReference>
<accession>A0ABT5QUG0</accession>
<dbReference type="PANTHER" id="PTHR45737">
    <property type="entry name" value="VON WILLEBRAND FACTOR A DOMAIN-CONTAINING PROTEIN 5A"/>
    <property type="match status" value="1"/>
</dbReference>
<evidence type="ECO:0000313" key="5">
    <source>
        <dbReference type="Proteomes" id="UP001149400"/>
    </source>
</evidence>
<evidence type="ECO:0000259" key="3">
    <source>
        <dbReference type="PROSITE" id="PS51468"/>
    </source>
</evidence>
<feature type="transmembrane region" description="Helical" evidence="1">
    <location>
        <begin position="670"/>
        <end position="688"/>
    </location>
</feature>
<keyword evidence="1" id="KW-0472">Membrane</keyword>
<protein>
    <submittedName>
        <fullName evidence="4">Marine proteobacterial sortase target protein</fullName>
    </submittedName>
</protein>
<dbReference type="NCBIfam" id="TIGR03788">
    <property type="entry name" value="marine_srt_targ"/>
    <property type="match status" value="1"/>
</dbReference>
<evidence type="ECO:0000259" key="2">
    <source>
        <dbReference type="PROSITE" id="PS50234"/>
    </source>
</evidence>
<dbReference type="SMART" id="SM00327">
    <property type="entry name" value="VWA"/>
    <property type="match status" value="1"/>
</dbReference>
<dbReference type="PROSITE" id="PS50234">
    <property type="entry name" value="VWFA"/>
    <property type="match status" value="1"/>
</dbReference>
<keyword evidence="5" id="KW-1185">Reference proteome</keyword>
<evidence type="ECO:0000256" key="1">
    <source>
        <dbReference type="SAM" id="Phobius"/>
    </source>
</evidence>
<sequence>MLSVKLSKITFRAPLSDWLLTALFILLLPSVVLANEDEGGLYVQIEGSEDAMWTQAPQFATNVSMVINGLVNRVKVEQHFTNPTDDWVHARYLFPLPQNAAVDHLIIRVGERIIEGEIQKKQDARKAFNQAASEGKKASLIEQHRTNLFSTQVANIAPNETIVVEIEYQETVHYEDGEFSLRFPTTFTQRYIPGLPENVTQLEATTDERSNNPEPLAELQNGWAVATKQVPDASEITTEYRDPMLEDAIVFTLDADINMGLPIEGVSSPNASLNIDKQSESRYLVSLSDMQIANQDFVLTWRPIATAMPVAAMFVQEIEGERYGLLMAMPPQSNQVSTLPQNITLILDVSGSMYGDSIDQAKQAVIYALNTLDASDHFNLIVFNENAEILSPTPLQATRENIAKVSRIVRGIVADGGTEMLGALELAFASESMQQHLNQLVFITDGAIGNEDELYDFIQQELGSRRLFTVGIGSAPNSAFMQRAAISGKGTYTFISNITEVKSSLKPLFEKLSAPIMQDIVMKWQDESPIDAWPNPIPDLYHTQPLVQSFKIPEGAETLNLEGVLNQDSWEYQIDLPVNRDTKTSGLNVLWARKQIESLSLNPSLSAAQKENQITELGLAHHIVTKHTSLVAIDKTPSRPLDQDAKAHQIRPHAPKNGAVMLQSGLGSDAFLLGGLLMMLVSFTVLHFSPVRSHSRRQGV</sequence>
<dbReference type="Proteomes" id="UP001149400">
    <property type="component" value="Unassembled WGS sequence"/>
</dbReference>
<dbReference type="Pfam" id="PF08487">
    <property type="entry name" value="VIT"/>
    <property type="match status" value="1"/>
</dbReference>
<dbReference type="Pfam" id="PF13768">
    <property type="entry name" value="VWA_3"/>
    <property type="match status" value="1"/>
</dbReference>
<dbReference type="InterPro" id="IPR002035">
    <property type="entry name" value="VWF_A"/>
</dbReference>
<reference evidence="4" key="1">
    <citation type="submission" date="2021-12" db="EMBL/GenBank/DDBJ databases">
        <title>Enterovibrio ZSDZ35 sp. nov. and Enterovibrio ZSDZ42 sp. nov., isolated from coastal seawater in Qingdao.</title>
        <authorList>
            <person name="Zhang P."/>
        </authorList>
    </citation>
    <scope>NUCLEOTIDE SEQUENCE</scope>
    <source>
        <strain evidence="4">ZSDZ42</strain>
    </source>
</reference>
<dbReference type="PANTHER" id="PTHR45737:SF6">
    <property type="entry name" value="VON WILLEBRAND FACTOR A DOMAIN-CONTAINING PROTEIN 5A"/>
    <property type="match status" value="1"/>
</dbReference>
<dbReference type="InterPro" id="IPR013694">
    <property type="entry name" value="VIT"/>
</dbReference>
<dbReference type="InterPro" id="IPR022440">
    <property type="entry name" value="CHP03788"/>
</dbReference>
<keyword evidence="1" id="KW-1133">Transmembrane helix</keyword>
<comment type="caution">
    <text evidence="4">The sequence shown here is derived from an EMBL/GenBank/DDBJ whole genome shotgun (WGS) entry which is preliminary data.</text>
</comment>
<feature type="domain" description="VIT" evidence="3">
    <location>
        <begin position="42"/>
        <end position="170"/>
    </location>
</feature>
<evidence type="ECO:0000313" key="4">
    <source>
        <dbReference type="EMBL" id="MDD1791645.1"/>
    </source>
</evidence>
<dbReference type="PROSITE" id="PS51468">
    <property type="entry name" value="VIT"/>
    <property type="match status" value="1"/>
</dbReference>
<keyword evidence="1" id="KW-0812">Transmembrane</keyword>
<name>A0ABT5QUG0_9GAMM</name>
<dbReference type="InterPro" id="IPR036465">
    <property type="entry name" value="vWFA_dom_sf"/>
</dbReference>
<organism evidence="4 5">
    <name type="scientific">Enterovibrio gelatinilyticus</name>
    <dbReference type="NCBI Taxonomy" id="2899819"/>
    <lineage>
        <taxon>Bacteria</taxon>
        <taxon>Pseudomonadati</taxon>
        <taxon>Pseudomonadota</taxon>
        <taxon>Gammaproteobacteria</taxon>
        <taxon>Vibrionales</taxon>
        <taxon>Vibrionaceae</taxon>
        <taxon>Enterovibrio</taxon>
    </lineage>
</organism>